<feature type="compositionally biased region" description="Polar residues" evidence="1">
    <location>
        <begin position="65"/>
        <end position="74"/>
    </location>
</feature>
<gene>
    <name evidence="2" type="ORF">GCM10009741_70990</name>
</gene>
<feature type="compositionally biased region" description="Polar residues" evidence="1">
    <location>
        <begin position="48"/>
        <end position="57"/>
    </location>
</feature>
<sequence>MSSMLRPVGHLPASVYWFRRGLLLVALVVVLVLFGRLIGGGGDKPENTAANGPQQGETPAAPVDPTSTPSTDEQTPVKTPTGKPTQKPTDKPSTPETPKTPEAPKDCAGRDVRVNVLPAVRSIKSGGALNFAVQLSAVRAECKAAIDPTLLSLTITSGADQIWSTTQCEQTVPRATFLVAKGKQSTSTVAWDGRRSGPGCLPGQPLAKPGTYVAKAVYDGQASAAQAFYIVAA</sequence>
<protein>
    <recommendedName>
        <fullName evidence="4">FlgD-like protein</fullName>
    </recommendedName>
</protein>
<dbReference type="Proteomes" id="UP001500363">
    <property type="component" value="Unassembled WGS sequence"/>
</dbReference>
<evidence type="ECO:0008006" key="4">
    <source>
        <dbReference type="Google" id="ProtNLM"/>
    </source>
</evidence>
<keyword evidence="3" id="KW-1185">Reference proteome</keyword>
<comment type="caution">
    <text evidence="2">The sequence shown here is derived from an EMBL/GenBank/DDBJ whole genome shotgun (WGS) entry which is preliminary data.</text>
</comment>
<organism evidence="2 3">
    <name type="scientific">Kribbella lupini</name>
    <dbReference type="NCBI Taxonomy" id="291602"/>
    <lineage>
        <taxon>Bacteria</taxon>
        <taxon>Bacillati</taxon>
        <taxon>Actinomycetota</taxon>
        <taxon>Actinomycetes</taxon>
        <taxon>Propionibacteriales</taxon>
        <taxon>Kribbellaceae</taxon>
        <taxon>Kribbella</taxon>
    </lineage>
</organism>
<dbReference type="EMBL" id="BAAANC010000004">
    <property type="protein sequence ID" value="GAA1556202.1"/>
    <property type="molecule type" value="Genomic_DNA"/>
</dbReference>
<name>A0ABN2CDC7_9ACTN</name>
<feature type="region of interest" description="Disordered" evidence="1">
    <location>
        <begin position="41"/>
        <end position="109"/>
    </location>
</feature>
<proteinExistence type="predicted"/>
<evidence type="ECO:0000313" key="3">
    <source>
        <dbReference type="Proteomes" id="UP001500363"/>
    </source>
</evidence>
<evidence type="ECO:0000313" key="2">
    <source>
        <dbReference type="EMBL" id="GAA1556202.1"/>
    </source>
</evidence>
<accession>A0ABN2CDC7</accession>
<evidence type="ECO:0000256" key="1">
    <source>
        <dbReference type="SAM" id="MobiDB-lite"/>
    </source>
</evidence>
<dbReference type="RefSeq" id="WP_344182184.1">
    <property type="nucleotide sequence ID" value="NZ_BAAANC010000004.1"/>
</dbReference>
<reference evidence="2 3" key="1">
    <citation type="journal article" date="2019" name="Int. J. Syst. Evol. Microbiol.">
        <title>The Global Catalogue of Microorganisms (GCM) 10K type strain sequencing project: providing services to taxonomists for standard genome sequencing and annotation.</title>
        <authorList>
            <consortium name="The Broad Institute Genomics Platform"/>
            <consortium name="The Broad Institute Genome Sequencing Center for Infectious Disease"/>
            <person name="Wu L."/>
            <person name="Ma J."/>
        </authorList>
    </citation>
    <scope>NUCLEOTIDE SEQUENCE [LARGE SCALE GENOMIC DNA]</scope>
    <source>
        <strain evidence="2 3">JCM 14303</strain>
    </source>
</reference>
<feature type="compositionally biased region" description="Low complexity" evidence="1">
    <location>
        <begin position="76"/>
        <end position="97"/>
    </location>
</feature>